<feature type="domain" description="HTH araC/xylS-type" evidence="4">
    <location>
        <begin position="175"/>
        <end position="256"/>
    </location>
</feature>
<dbReference type="STRING" id="1120923.SAMN02746095_02700"/>
<dbReference type="RefSeq" id="WP_048878010.1">
    <property type="nucleotide sequence ID" value="NZ_BANC01000023.1"/>
</dbReference>
<reference evidence="5 6" key="1">
    <citation type="submission" date="2012-11" db="EMBL/GenBank/DDBJ databases">
        <title>Whole genome sequence of Acidocella aminolytica 101 = DSM 11237.</title>
        <authorList>
            <person name="Azuma Y."/>
            <person name="Higashiura N."/>
            <person name="Hirakawa H."/>
            <person name="Matsushita K."/>
        </authorList>
    </citation>
    <scope>NUCLEOTIDE SEQUENCE [LARGE SCALE GENOMIC DNA]</scope>
    <source>
        <strain evidence="6">101 / DSM 11237</strain>
    </source>
</reference>
<dbReference type="GO" id="GO:0043565">
    <property type="term" value="F:sequence-specific DNA binding"/>
    <property type="evidence" value="ECO:0007669"/>
    <property type="project" value="InterPro"/>
</dbReference>
<evidence type="ECO:0000256" key="3">
    <source>
        <dbReference type="ARBA" id="ARBA00023163"/>
    </source>
</evidence>
<dbReference type="Proteomes" id="UP000032668">
    <property type="component" value="Unassembled WGS sequence"/>
</dbReference>
<dbReference type="InterPro" id="IPR018060">
    <property type="entry name" value="HTH_AraC"/>
</dbReference>
<sequence length="262" mass="29125">MVRNSRVEFFDDIQRPLIALGNDFPSGHKVLPHSHRRHQLLYGASGTVVVGTVAGTWMIPPQHGMWIPSGVVHDVLMRGDVATHSLYLEPNALDGVPKTCQVVSISPFMRNLMMEAVDLPVEYDPESRAGALMTLIQHELRQLPERPLALPLPIHAGLMARCQTFLTQPTPHEHIDAWSADLGLSRRAFTRLFRSETGLSFVAWRQQACLLTALPRLIAGEPVTLVALDLGYDNPAAFTAMFKRTLGLSPRHYFKQYAHPGG</sequence>
<evidence type="ECO:0000259" key="4">
    <source>
        <dbReference type="PROSITE" id="PS01124"/>
    </source>
</evidence>
<evidence type="ECO:0000313" key="6">
    <source>
        <dbReference type="Proteomes" id="UP000032668"/>
    </source>
</evidence>
<dbReference type="Gene3D" id="1.10.10.60">
    <property type="entry name" value="Homeodomain-like"/>
    <property type="match status" value="2"/>
</dbReference>
<dbReference type="AlphaFoldDB" id="A0A0D6PFD0"/>
<evidence type="ECO:0000313" key="5">
    <source>
        <dbReference type="EMBL" id="GAN79564.1"/>
    </source>
</evidence>
<protein>
    <submittedName>
        <fullName evidence="5">Transcriptional regulator AraC</fullName>
    </submittedName>
</protein>
<dbReference type="CDD" id="cd06124">
    <property type="entry name" value="cupin_NimR-like_N"/>
    <property type="match status" value="1"/>
</dbReference>
<evidence type="ECO:0000256" key="2">
    <source>
        <dbReference type="ARBA" id="ARBA00023125"/>
    </source>
</evidence>
<dbReference type="PANTHER" id="PTHR11019:SF159">
    <property type="entry name" value="TRANSCRIPTIONAL REGULATOR-RELATED"/>
    <property type="match status" value="1"/>
</dbReference>
<accession>A0A0D6PFD0</accession>
<gene>
    <name evidence="5" type="ORF">Aam_023_015</name>
</gene>
<dbReference type="EMBL" id="BANC01000023">
    <property type="protein sequence ID" value="GAN79564.1"/>
    <property type="molecule type" value="Genomic_DNA"/>
</dbReference>
<proteinExistence type="predicted"/>
<dbReference type="GO" id="GO:0003700">
    <property type="term" value="F:DNA-binding transcription factor activity"/>
    <property type="evidence" value="ECO:0007669"/>
    <property type="project" value="InterPro"/>
</dbReference>
<dbReference type="SUPFAM" id="SSF46689">
    <property type="entry name" value="Homeodomain-like"/>
    <property type="match status" value="2"/>
</dbReference>
<dbReference type="SUPFAM" id="SSF51182">
    <property type="entry name" value="RmlC-like cupins"/>
    <property type="match status" value="1"/>
</dbReference>
<evidence type="ECO:0000256" key="1">
    <source>
        <dbReference type="ARBA" id="ARBA00023015"/>
    </source>
</evidence>
<dbReference type="PANTHER" id="PTHR11019">
    <property type="entry name" value="HTH-TYPE TRANSCRIPTIONAL REGULATOR NIMR"/>
    <property type="match status" value="1"/>
</dbReference>
<organism evidence="5 6">
    <name type="scientific">Acidocella aminolytica 101 = DSM 11237</name>
    <dbReference type="NCBI Taxonomy" id="1120923"/>
    <lineage>
        <taxon>Bacteria</taxon>
        <taxon>Pseudomonadati</taxon>
        <taxon>Pseudomonadota</taxon>
        <taxon>Alphaproteobacteria</taxon>
        <taxon>Acetobacterales</taxon>
        <taxon>Acidocellaceae</taxon>
        <taxon>Acidocella</taxon>
    </lineage>
</organism>
<dbReference type="Pfam" id="PF02311">
    <property type="entry name" value="AraC_binding"/>
    <property type="match status" value="1"/>
</dbReference>
<dbReference type="InterPro" id="IPR009057">
    <property type="entry name" value="Homeodomain-like_sf"/>
</dbReference>
<dbReference type="OrthoDB" id="9804543at2"/>
<dbReference type="Gene3D" id="2.60.120.10">
    <property type="entry name" value="Jelly Rolls"/>
    <property type="match status" value="1"/>
</dbReference>
<keyword evidence="1" id="KW-0805">Transcription regulation</keyword>
<dbReference type="SMART" id="SM00342">
    <property type="entry name" value="HTH_ARAC"/>
    <property type="match status" value="1"/>
</dbReference>
<dbReference type="Pfam" id="PF12833">
    <property type="entry name" value="HTH_18"/>
    <property type="match status" value="1"/>
</dbReference>
<dbReference type="PROSITE" id="PS01124">
    <property type="entry name" value="HTH_ARAC_FAMILY_2"/>
    <property type="match status" value="1"/>
</dbReference>
<comment type="caution">
    <text evidence="5">The sequence shown here is derived from an EMBL/GenBank/DDBJ whole genome shotgun (WGS) entry which is preliminary data.</text>
</comment>
<keyword evidence="6" id="KW-1185">Reference proteome</keyword>
<keyword evidence="3" id="KW-0804">Transcription</keyword>
<keyword evidence="2" id="KW-0238">DNA-binding</keyword>
<dbReference type="InterPro" id="IPR014710">
    <property type="entry name" value="RmlC-like_jellyroll"/>
</dbReference>
<dbReference type="InterPro" id="IPR003313">
    <property type="entry name" value="AraC-bd"/>
</dbReference>
<name>A0A0D6PFD0_9PROT</name>
<dbReference type="InterPro" id="IPR011051">
    <property type="entry name" value="RmlC_Cupin_sf"/>
</dbReference>